<comment type="caution">
    <text evidence="2">The sequence shown here is derived from an EMBL/GenBank/DDBJ whole genome shotgun (WGS) entry which is preliminary data.</text>
</comment>
<evidence type="ECO:0000259" key="1">
    <source>
        <dbReference type="Pfam" id="PF08845"/>
    </source>
</evidence>
<protein>
    <submittedName>
        <fullName evidence="2">SymE family type I addiction module toxin</fullName>
    </submittedName>
</protein>
<proteinExistence type="predicted"/>
<dbReference type="Pfam" id="PF08845">
    <property type="entry name" value="SymE_toxin"/>
    <property type="match status" value="1"/>
</dbReference>
<accession>A0ABV4EAE2</accession>
<feature type="domain" description="Toxin SymE-like" evidence="1">
    <location>
        <begin position="29"/>
        <end position="64"/>
    </location>
</feature>
<keyword evidence="3" id="KW-1185">Reference proteome</keyword>
<name>A0ABV4EAE2_9GAMM</name>
<evidence type="ECO:0000313" key="3">
    <source>
        <dbReference type="Proteomes" id="UP001565243"/>
    </source>
</evidence>
<gene>
    <name evidence="2" type="ORF">AB6T85_15905</name>
</gene>
<reference evidence="2 3" key="1">
    <citation type="submission" date="2024-07" db="EMBL/GenBank/DDBJ databases">
        <authorList>
            <person name="Hebao G."/>
        </authorList>
    </citation>
    <scope>NUCLEOTIDE SEQUENCE [LARGE SCALE GENOMIC DNA]</scope>
    <source>
        <strain evidence="2 3">ACCC 02193</strain>
    </source>
</reference>
<organism evidence="2 3">
    <name type="scientific">Erwinia aeris</name>
    <dbReference type="NCBI Taxonomy" id="3239803"/>
    <lineage>
        <taxon>Bacteria</taxon>
        <taxon>Pseudomonadati</taxon>
        <taxon>Pseudomonadota</taxon>
        <taxon>Gammaproteobacteria</taxon>
        <taxon>Enterobacterales</taxon>
        <taxon>Erwiniaceae</taxon>
        <taxon>Erwinia</taxon>
    </lineage>
</organism>
<dbReference type="Proteomes" id="UP001565243">
    <property type="component" value="Unassembled WGS sequence"/>
</dbReference>
<dbReference type="EMBL" id="JBGFFX010000009">
    <property type="protein sequence ID" value="MEY8771885.1"/>
    <property type="molecule type" value="Genomic_DNA"/>
</dbReference>
<sequence>MAKKDCKSEPRVTEAPQPTTRCEFYSRAAHRAIFLRGEWIEQAGFAEGMPLKVRVMPECIVITAQNGRELWGCVEGLSVAHINHKKVKQWIKDFPGALQDSDDAPVFRRSNGGFV</sequence>
<dbReference type="InterPro" id="IPR014944">
    <property type="entry name" value="Toxin_SymE-like"/>
</dbReference>
<evidence type="ECO:0000313" key="2">
    <source>
        <dbReference type="EMBL" id="MEY8771885.1"/>
    </source>
</evidence>
<dbReference type="RefSeq" id="WP_301251724.1">
    <property type="nucleotide sequence ID" value="NZ_JBGFFX010000009.1"/>
</dbReference>